<feature type="domain" description="HTH CENPB-type" evidence="2">
    <location>
        <begin position="16"/>
        <end position="88"/>
    </location>
</feature>
<dbReference type="EMBL" id="CAJVQA010008502">
    <property type="protein sequence ID" value="CAG8672764.1"/>
    <property type="molecule type" value="Genomic_DNA"/>
</dbReference>
<comment type="caution">
    <text evidence="3">The sequence shown here is derived from an EMBL/GenBank/DDBJ whole genome shotgun (WGS) entry which is preliminary data.</text>
</comment>
<keyword evidence="4" id="KW-1185">Reference proteome</keyword>
<dbReference type="InterPro" id="IPR009057">
    <property type="entry name" value="Homeodomain-like_sf"/>
</dbReference>
<dbReference type="PROSITE" id="PS51253">
    <property type="entry name" value="HTH_CENPB"/>
    <property type="match status" value="1"/>
</dbReference>
<name>A0A9N9EDB3_9GLOM</name>
<proteinExistence type="predicted"/>
<dbReference type="GO" id="GO:0003677">
    <property type="term" value="F:DNA binding"/>
    <property type="evidence" value="ECO:0007669"/>
    <property type="project" value="UniProtKB-KW"/>
</dbReference>
<dbReference type="OrthoDB" id="2433378at2759"/>
<accession>A0A9N9EDB3</accession>
<dbReference type="Pfam" id="PF03221">
    <property type="entry name" value="HTH_Tnp_Tc5"/>
    <property type="match status" value="1"/>
</dbReference>
<protein>
    <submittedName>
        <fullName evidence="3">586_t:CDS:1</fullName>
    </submittedName>
</protein>
<evidence type="ECO:0000313" key="3">
    <source>
        <dbReference type="EMBL" id="CAG8672764.1"/>
    </source>
</evidence>
<reference evidence="3" key="1">
    <citation type="submission" date="2021-06" db="EMBL/GenBank/DDBJ databases">
        <authorList>
            <person name="Kallberg Y."/>
            <person name="Tangrot J."/>
            <person name="Rosling A."/>
        </authorList>
    </citation>
    <scope>NUCLEOTIDE SEQUENCE</scope>
    <source>
        <strain evidence="3">FL966</strain>
    </source>
</reference>
<dbReference type="InterPro" id="IPR006600">
    <property type="entry name" value="HTH_CenpB_DNA-bd_dom"/>
</dbReference>
<dbReference type="SMART" id="SM00674">
    <property type="entry name" value="CENPB"/>
    <property type="match status" value="1"/>
</dbReference>
<dbReference type="SUPFAM" id="SSF46689">
    <property type="entry name" value="Homeodomain-like"/>
    <property type="match status" value="1"/>
</dbReference>
<organism evidence="3 4">
    <name type="scientific">Cetraspora pellucida</name>
    <dbReference type="NCBI Taxonomy" id="1433469"/>
    <lineage>
        <taxon>Eukaryota</taxon>
        <taxon>Fungi</taxon>
        <taxon>Fungi incertae sedis</taxon>
        <taxon>Mucoromycota</taxon>
        <taxon>Glomeromycotina</taxon>
        <taxon>Glomeromycetes</taxon>
        <taxon>Diversisporales</taxon>
        <taxon>Gigasporaceae</taxon>
        <taxon>Cetraspora</taxon>
    </lineage>
</organism>
<gene>
    <name evidence="3" type="ORF">CPELLU_LOCUS10360</name>
</gene>
<sequence length="107" mass="12391">MPKRTTLTDAQKRELCECHHRVVTYPELDYALREFVLIYQNQTILSDAILVEKAKVLANGLGIPEDALQFFHDWLSKFKERNNIHQHKLKGEAESADEAAILLPYQL</sequence>
<evidence type="ECO:0000259" key="2">
    <source>
        <dbReference type="PROSITE" id="PS51253"/>
    </source>
</evidence>
<evidence type="ECO:0000313" key="4">
    <source>
        <dbReference type="Proteomes" id="UP000789759"/>
    </source>
</evidence>
<dbReference type="Gene3D" id="1.10.10.60">
    <property type="entry name" value="Homeodomain-like"/>
    <property type="match status" value="1"/>
</dbReference>
<dbReference type="AlphaFoldDB" id="A0A9N9EDB3"/>
<dbReference type="Proteomes" id="UP000789759">
    <property type="component" value="Unassembled WGS sequence"/>
</dbReference>
<evidence type="ECO:0000256" key="1">
    <source>
        <dbReference type="ARBA" id="ARBA00023125"/>
    </source>
</evidence>
<keyword evidence="1" id="KW-0238">DNA-binding</keyword>